<gene>
    <name evidence="1" type="ORF">J2W84_006226</name>
</gene>
<dbReference type="Gene3D" id="3.40.630.30">
    <property type="match status" value="1"/>
</dbReference>
<organism evidence="1 2">
    <name type="scientific">Dyadobacter fermentans</name>
    <dbReference type="NCBI Taxonomy" id="94254"/>
    <lineage>
        <taxon>Bacteria</taxon>
        <taxon>Pseudomonadati</taxon>
        <taxon>Bacteroidota</taxon>
        <taxon>Cytophagia</taxon>
        <taxon>Cytophagales</taxon>
        <taxon>Spirosomataceae</taxon>
        <taxon>Dyadobacter</taxon>
    </lineage>
</organism>
<sequence>MVPKPILLSREQIDAQSWDNHIHNSRQGVIYALSWYLDIICEQWEAFVWPSAADFSITMPLPVKWKWGKRVLYQPLFCQYLGMFSAQELNAGQLDAFLEALKARFSYISHYAFNPENFSVIGRPGPNGFKMEVFQTHWLHLNQSYTELYARYTKDRKVNLKRGSQISWEIVESEDFEPLMALFEKNHARGIGKIKADAYGMLTRLGTECIGRAYGRLMYAQEGAQMRAGVLLTRYRGRTIYLFNAADRAGRRGNARALMLDAYFRENAGTAMIFDFESPPKAPVADYYAGFGAVATPFYVIKRNALPFPFMQMQNLRKWLLPRTRQYLFSVLYRISNPFPANRF</sequence>
<dbReference type="RefSeq" id="WP_309992195.1">
    <property type="nucleotide sequence ID" value="NZ_JAVDTI010000008.1"/>
</dbReference>
<dbReference type="InterPro" id="IPR016181">
    <property type="entry name" value="Acyl_CoA_acyltransferase"/>
</dbReference>
<accession>A0ABU1R6Y2</accession>
<dbReference type="Proteomes" id="UP001264980">
    <property type="component" value="Unassembled WGS sequence"/>
</dbReference>
<reference evidence="1 2" key="1">
    <citation type="submission" date="2023-07" db="EMBL/GenBank/DDBJ databases">
        <title>Sorghum-associated microbial communities from plants grown in Nebraska, USA.</title>
        <authorList>
            <person name="Schachtman D."/>
        </authorList>
    </citation>
    <scope>NUCLEOTIDE SEQUENCE [LARGE SCALE GENOMIC DNA]</scope>
    <source>
        <strain evidence="1 2">BE57</strain>
    </source>
</reference>
<dbReference type="EMBL" id="JAVDTI010000008">
    <property type="protein sequence ID" value="MDR6809161.1"/>
    <property type="molecule type" value="Genomic_DNA"/>
</dbReference>
<comment type="caution">
    <text evidence="1">The sequence shown here is derived from an EMBL/GenBank/DDBJ whole genome shotgun (WGS) entry which is preliminary data.</text>
</comment>
<proteinExistence type="predicted"/>
<evidence type="ECO:0000313" key="2">
    <source>
        <dbReference type="Proteomes" id="UP001264980"/>
    </source>
</evidence>
<evidence type="ECO:0008006" key="3">
    <source>
        <dbReference type="Google" id="ProtNLM"/>
    </source>
</evidence>
<protein>
    <recommendedName>
        <fullName evidence="3">BioF2-like acetyltransferase domain-containing protein</fullName>
    </recommendedName>
</protein>
<keyword evidence="2" id="KW-1185">Reference proteome</keyword>
<name>A0ABU1R6Y2_9BACT</name>
<dbReference type="SUPFAM" id="SSF55729">
    <property type="entry name" value="Acyl-CoA N-acyltransferases (Nat)"/>
    <property type="match status" value="1"/>
</dbReference>
<evidence type="ECO:0000313" key="1">
    <source>
        <dbReference type="EMBL" id="MDR6809161.1"/>
    </source>
</evidence>